<dbReference type="PATRIC" id="fig|28092.6.peg.1390"/>
<keyword evidence="1" id="KW-0378">Hydrolase</keyword>
<sequence>MAAGILAACGGSNGHPATVSLSAQDALATKTPIKHVVVIFGENISYDHYFGTYPNASNPEGEPVFTALTGTPAANNYTANASLLTANPNYTNTANGTGASNPFRLDRSQAYTASMNHNYGPEQQAFDNLAMDLFPKYTGRAGAIGSATYATTGLVMGYFDGNTVTGLWNYAQHFAMNDNSFNTQFGPSTPGALNLISGQTNGATAALSSSTTPAAASVTSGYTVADGQAGYTVIGDPDPTGDACSSTTNATVSMSGKNIGDVLNASNITWGWFEGGFDRTKTNPNGTTGCQRSSYSSVVGGYKSDYVPHHEPFQYYASTANPTHARPTSTAMIGYTDAANHQYDTDDFFTAVAAGNFPSVSFLKAPAIQDAHAGNSDPLDEQVFVTTVINFLQKQTDWSSTAVILAYDDSDGWYDHAYQIVNPSFSTLDSLNGTSTCGSGSPLNGVNGSPVNGRCGYGPRLPLLVVSPYAKSNYIDHTLTDQTSVLRFIEDNWLSGQRIGQGSFDAKAGTIENMFDFSNNGATQKLFLDTGTGLQVSS</sequence>
<gene>
    <name evidence="2" type="ORF">WM40_05850</name>
</gene>
<dbReference type="Proteomes" id="UP000033618">
    <property type="component" value="Unassembled WGS sequence"/>
</dbReference>
<accession>A0A0F5K3G9</accession>
<organism evidence="2 3">
    <name type="scientific">Robbsia andropogonis</name>
    <dbReference type="NCBI Taxonomy" id="28092"/>
    <lineage>
        <taxon>Bacteria</taxon>
        <taxon>Pseudomonadati</taxon>
        <taxon>Pseudomonadota</taxon>
        <taxon>Betaproteobacteria</taxon>
        <taxon>Burkholderiales</taxon>
        <taxon>Burkholderiaceae</taxon>
        <taxon>Robbsia</taxon>
    </lineage>
</organism>
<comment type="caution">
    <text evidence="2">The sequence shown here is derived from an EMBL/GenBank/DDBJ whole genome shotgun (WGS) entry which is preliminary data.</text>
</comment>
<evidence type="ECO:0000256" key="1">
    <source>
        <dbReference type="ARBA" id="ARBA00022801"/>
    </source>
</evidence>
<dbReference type="InterPro" id="IPR007312">
    <property type="entry name" value="Phosphoesterase"/>
</dbReference>
<dbReference type="InterPro" id="IPR017850">
    <property type="entry name" value="Alkaline_phosphatase_core_sf"/>
</dbReference>
<keyword evidence="3" id="KW-1185">Reference proteome</keyword>
<dbReference type="AlphaFoldDB" id="A0A0F5K3G9"/>
<reference evidence="2 3" key="1">
    <citation type="submission" date="2015-03" db="EMBL/GenBank/DDBJ databases">
        <title>Draft Genome Sequence of Burkholderia andropogonis type strain ICMP2807, isolated from Sorghum bicolor.</title>
        <authorList>
            <person name="Lopes-Santos L."/>
            <person name="Castro D.B."/>
            <person name="Ottoboni L.M."/>
            <person name="Park D."/>
            <person name="Weirc B.S."/>
            <person name="Destefano S.A."/>
        </authorList>
    </citation>
    <scope>NUCLEOTIDE SEQUENCE [LARGE SCALE GENOMIC DNA]</scope>
    <source>
        <strain evidence="2 3">ICMP2807</strain>
    </source>
</reference>
<dbReference type="Pfam" id="PF04185">
    <property type="entry name" value="Phosphoesterase"/>
    <property type="match status" value="1"/>
</dbReference>
<protein>
    <submittedName>
        <fullName evidence="2">Phospholipase C</fullName>
    </submittedName>
</protein>
<proteinExistence type="predicted"/>
<dbReference type="CDD" id="cd16013">
    <property type="entry name" value="AcpA"/>
    <property type="match status" value="1"/>
</dbReference>
<dbReference type="PANTHER" id="PTHR31956:SF1">
    <property type="entry name" value="NON-SPECIFIC PHOSPHOLIPASE C1"/>
    <property type="match status" value="1"/>
</dbReference>
<dbReference type="EMBL" id="LAQU01000004">
    <property type="protein sequence ID" value="KKB64434.1"/>
    <property type="molecule type" value="Genomic_DNA"/>
</dbReference>
<dbReference type="STRING" id="28092.WM40_05850"/>
<name>A0A0F5K3G9_9BURK</name>
<dbReference type="PANTHER" id="PTHR31956">
    <property type="entry name" value="NON-SPECIFIC PHOSPHOLIPASE C4-RELATED"/>
    <property type="match status" value="1"/>
</dbReference>
<dbReference type="Gene3D" id="3.40.720.10">
    <property type="entry name" value="Alkaline Phosphatase, subunit A"/>
    <property type="match status" value="1"/>
</dbReference>
<dbReference type="GO" id="GO:0042578">
    <property type="term" value="F:phosphoric ester hydrolase activity"/>
    <property type="evidence" value="ECO:0007669"/>
    <property type="project" value="UniProtKB-ARBA"/>
</dbReference>
<evidence type="ECO:0000313" key="3">
    <source>
        <dbReference type="Proteomes" id="UP000033618"/>
    </source>
</evidence>
<evidence type="ECO:0000313" key="2">
    <source>
        <dbReference type="EMBL" id="KKB64434.1"/>
    </source>
</evidence>